<dbReference type="KEGG" id="acm:AciX9_0738"/>
<protein>
    <recommendedName>
        <fullName evidence="3">Carboxypeptidase regulatory-like domain-containing protein</fullName>
    </recommendedName>
</protein>
<organism evidence="2">
    <name type="scientific">Granulicella tundricola (strain ATCC BAA-1859 / DSM 23138 / MP5ACTX9)</name>
    <dbReference type="NCBI Taxonomy" id="1198114"/>
    <lineage>
        <taxon>Bacteria</taxon>
        <taxon>Pseudomonadati</taxon>
        <taxon>Acidobacteriota</taxon>
        <taxon>Terriglobia</taxon>
        <taxon>Terriglobales</taxon>
        <taxon>Acidobacteriaceae</taxon>
        <taxon>Granulicella</taxon>
    </lineage>
</organism>
<dbReference type="SUPFAM" id="SSF49464">
    <property type="entry name" value="Carboxypeptidase regulatory domain-like"/>
    <property type="match status" value="1"/>
</dbReference>
<evidence type="ECO:0000313" key="1">
    <source>
        <dbReference type="EMBL" id="ADW67808.1"/>
    </source>
</evidence>
<reference evidence="2" key="1">
    <citation type="submission" date="2011-01" db="EMBL/GenBank/DDBJ databases">
        <title>Complete sequence of chromosome of Acidobacterium sp. MP5ACTX9.</title>
        <authorList>
            <consortium name="US DOE Joint Genome Institute"/>
            <person name="Lucas S."/>
            <person name="Copeland A."/>
            <person name="Lapidus A."/>
            <person name="Cheng J.-F."/>
            <person name="Goodwin L."/>
            <person name="Pitluck S."/>
            <person name="Teshima H."/>
            <person name="Detter J.C."/>
            <person name="Han C."/>
            <person name="Tapia R."/>
            <person name="Land M."/>
            <person name="Hauser L."/>
            <person name="Kyrpides N."/>
            <person name="Ivanova N."/>
            <person name="Ovchinnikova G."/>
            <person name="Pagani I."/>
            <person name="Rawat S.R."/>
            <person name="Mannisto M."/>
            <person name="Haggblom M.M."/>
            <person name="Woyke T."/>
        </authorList>
    </citation>
    <scope>NUCLEOTIDE SEQUENCE [LARGE SCALE GENOMIC DNA]</scope>
    <source>
        <strain evidence="2">MP5ACTX9</strain>
    </source>
</reference>
<gene>
    <name evidence="1" type="ordered locus">AciX9_0738</name>
</gene>
<dbReference type="AlphaFoldDB" id="E8X0E4"/>
<dbReference type="InterPro" id="IPR008969">
    <property type="entry name" value="CarboxyPept-like_regulatory"/>
</dbReference>
<dbReference type="HOGENOM" id="CLU_158027_0_0_0"/>
<proteinExistence type="predicted"/>
<dbReference type="PaxDb" id="1198114-AciX9_0738"/>
<evidence type="ECO:0008006" key="3">
    <source>
        <dbReference type="Google" id="ProtNLM"/>
    </source>
</evidence>
<keyword evidence="2" id="KW-1185">Reference proteome</keyword>
<accession>E8X0E4</accession>
<sequence>MPIDEAPAIPGLGRLAMNGWSSRLMIAGMGFLLAGVPGRAQDTHPRDLIGTVTDHGSREPLKGAVVLLENESSKEITSYLTDAGGNYLFKRLRNDTDYLVWARYRGKESKQGELSHFDSNQHPVIHLVIELH</sequence>
<dbReference type="eggNOG" id="ENOG502ZSJ4">
    <property type="taxonomic scope" value="Bacteria"/>
</dbReference>
<dbReference type="Gene3D" id="2.60.40.10">
    <property type="entry name" value="Immunoglobulins"/>
    <property type="match status" value="1"/>
</dbReference>
<dbReference type="EMBL" id="CP002480">
    <property type="protein sequence ID" value="ADW67808.1"/>
    <property type="molecule type" value="Genomic_DNA"/>
</dbReference>
<dbReference type="Pfam" id="PF13620">
    <property type="entry name" value="CarboxypepD_reg"/>
    <property type="match status" value="1"/>
</dbReference>
<dbReference type="OrthoDB" id="123006at2"/>
<dbReference type="Proteomes" id="UP000000343">
    <property type="component" value="Chromosome"/>
</dbReference>
<dbReference type="RefSeq" id="WP_013579134.1">
    <property type="nucleotide sequence ID" value="NC_015064.1"/>
</dbReference>
<name>E8X0E4_GRATM</name>
<evidence type="ECO:0000313" key="2">
    <source>
        <dbReference type="Proteomes" id="UP000000343"/>
    </source>
</evidence>
<dbReference type="InterPro" id="IPR013783">
    <property type="entry name" value="Ig-like_fold"/>
</dbReference>